<protein>
    <recommendedName>
        <fullName evidence="2">Protein kinase domain-containing protein</fullName>
    </recommendedName>
</protein>
<dbReference type="Proteomes" id="UP000032180">
    <property type="component" value="Chromosome 1"/>
</dbReference>
<accession>A0A0D9V2S5</accession>
<dbReference type="PANTHER" id="PTHR24361">
    <property type="entry name" value="MITOGEN-ACTIVATED KINASE KINASE KINASE"/>
    <property type="match status" value="1"/>
</dbReference>
<dbReference type="PROSITE" id="PS50011">
    <property type="entry name" value="PROTEIN_KINASE_DOM"/>
    <property type="match status" value="1"/>
</dbReference>
<keyword evidence="4" id="KW-1185">Reference proteome</keyword>
<dbReference type="PANTHER" id="PTHR24361:SF707">
    <property type="entry name" value="PROTEIN KINASE DOMAIN-CONTAINING PROTEIN"/>
    <property type="match status" value="1"/>
</dbReference>
<sequence>MATAAAASSSQSCSAIFHRLLPHEMMTRTRLPETPSSSSSSDAVGELRLSDFDKIGDLGEGASGSVTKVRLRGTGAVFALKTAYYCGSGAEGEGEEKVEIAALRRLGGAPSPSPHVVRCHAVFRCDGGEPAILLELMDAGSLGDILRRRRRGLPEPAVAEVAARCLAALAHVHARGVAHLDLKPDNLLATTARGGDVKLADFSVSRVFLGDSGERRRVPIAAGSTAHMSPERFAPNAHAGPRGACAADVWGLGVTVMELFLGRCSFLPPAAAGEMVSSWVRLMEAICHGEPPSLPESSAASPELRGFVASCLHKDPRRRATVAQLMDHPFVARRDGEACRRQLWEIIGENIVEERST</sequence>
<dbReference type="GO" id="GO:0004674">
    <property type="term" value="F:protein serine/threonine kinase activity"/>
    <property type="evidence" value="ECO:0007669"/>
    <property type="project" value="TreeGrafter"/>
</dbReference>
<dbReference type="AlphaFoldDB" id="A0A0D9V2S5"/>
<dbReference type="Pfam" id="PF00069">
    <property type="entry name" value="Pkinase"/>
    <property type="match status" value="1"/>
</dbReference>
<evidence type="ECO:0000259" key="2">
    <source>
        <dbReference type="PROSITE" id="PS50011"/>
    </source>
</evidence>
<dbReference type="EnsemblPlants" id="LPERR01G19100.1">
    <property type="protein sequence ID" value="LPERR01G19100.1"/>
    <property type="gene ID" value="LPERR01G19100"/>
</dbReference>
<name>A0A0D9V2S5_9ORYZ</name>
<dbReference type="SUPFAM" id="SSF56112">
    <property type="entry name" value="Protein kinase-like (PK-like)"/>
    <property type="match status" value="1"/>
</dbReference>
<feature type="binding site" evidence="1">
    <location>
        <position position="81"/>
    </location>
    <ligand>
        <name>ATP</name>
        <dbReference type="ChEBI" id="CHEBI:30616"/>
    </ligand>
</feature>
<dbReference type="InterPro" id="IPR053235">
    <property type="entry name" value="Ser_Thr_kinase"/>
</dbReference>
<dbReference type="InterPro" id="IPR011009">
    <property type="entry name" value="Kinase-like_dom_sf"/>
</dbReference>
<dbReference type="InterPro" id="IPR000719">
    <property type="entry name" value="Prot_kinase_dom"/>
</dbReference>
<dbReference type="Gramene" id="LPERR01G19100.1">
    <property type="protein sequence ID" value="LPERR01G19100.1"/>
    <property type="gene ID" value="LPERR01G19100"/>
</dbReference>
<keyword evidence="1" id="KW-0547">Nucleotide-binding</keyword>
<dbReference type="GO" id="GO:0005737">
    <property type="term" value="C:cytoplasm"/>
    <property type="evidence" value="ECO:0007669"/>
    <property type="project" value="TreeGrafter"/>
</dbReference>
<dbReference type="PROSITE" id="PS00107">
    <property type="entry name" value="PROTEIN_KINASE_ATP"/>
    <property type="match status" value="1"/>
</dbReference>
<evidence type="ECO:0000313" key="4">
    <source>
        <dbReference type="Proteomes" id="UP000032180"/>
    </source>
</evidence>
<dbReference type="GO" id="GO:0005524">
    <property type="term" value="F:ATP binding"/>
    <property type="evidence" value="ECO:0007669"/>
    <property type="project" value="UniProtKB-UniRule"/>
</dbReference>
<evidence type="ECO:0000313" key="3">
    <source>
        <dbReference type="EnsemblPlants" id="LPERR01G19100.1"/>
    </source>
</evidence>
<reference evidence="3 4" key="1">
    <citation type="submission" date="2012-08" db="EMBL/GenBank/DDBJ databases">
        <title>Oryza genome evolution.</title>
        <authorList>
            <person name="Wing R.A."/>
        </authorList>
    </citation>
    <scope>NUCLEOTIDE SEQUENCE</scope>
</reference>
<feature type="domain" description="Protein kinase" evidence="2">
    <location>
        <begin position="52"/>
        <end position="331"/>
    </location>
</feature>
<dbReference type="STRING" id="77586.A0A0D9V2S5"/>
<evidence type="ECO:0000256" key="1">
    <source>
        <dbReference type="PROSITE-ProRule" id="PRU10141"/>
    </source>
</evidence>
<dbReference type="InterPro" id="IPR017441">
    <property type="entry name" value="Protein_kinase_ATP_BS"/>
</dbReference>
<dbReference type="Gene3D" id="1.10.510.10">
    <property type="entry name" value="Transferase(Phosphotransferase) domain 1"/>
    <property type="match status" value="1"/>
</dbReference>
<dbReference type="HOGENOM" id="CLU_000288_63_23_1"/>
<reference evidence="3" key="3">
    <citation type="submission" date="2015-04" db="UniProtKB">
        <authorList>
            <consortium name="EnsemblPlants"/>
        </authorList>
    </citation>
    <scope>IDENTIFICATION</scope>
</reference>
<keyword evidence="1" id="KW-0067">ATP-binding</keyword>
<organism evidence="3 4">
    <name type="scientific">Leersia perrieri</name>
    <dbReference type="NCBI Taxonomy" id="77586"/>
    <lineage>
        <taxon>Eukaryota</taxon>
        <taxon>Viridiplantae</taxon>
        <taxon>Streptophyta</taxon>
        <taxon>Embryophyta</taxon>
        <taxon>Tracheophyta</taxon>
        <taxon>Spermatophyta</taxon>
        <taxon>Magnoliopsida</taxon>
        <taxon>Liliopsida</taxon>
        <taxon>Poales</taxon>
        <taxon>Poaceae</taxon>
        <taxon>BOP clade</taxon>
        <taxon>Oryzoideae</taxon>
        <taxon>Oryzeae</taxon>
        <taxon>Oryzinae</taxon>
        <taxon>Leersia</taxon>
    </lineage>
</organism>
<reference evidence="4" key="2">
    <citation type="submission" date="2013-12" db="EMBL/GenBank/DDBJ databases">
        <authorList>
            <person name="Yu Y."/>
            <person name="Lee S."/>
            <person name="de Baynast K."/>
            <person name="Wissotski M."/>
            <person name="Liu L."/>
            <person name="Talag J."/>
            <person name="Goicoechea J."/>
            <person name="Angelova A."/>
            <person name="Jetty R."/>
            <person name="Kudrna D."/>
            <person name="Golser W."/>
            <person name="Rivera L."/>
            <person name="Zhang J."/>
            <person name="Wing R."/>
        </authorList>
    </citation>
    <scope>NUCLEOTIDE SEQUENCE</scope>
</reference>
<proteinExistence type="predicted"/>
<dbReference type="eggNOG" id="KOG0581">
    <property type="taxonomic scope" value="Eukaryota"/>
</dbReference>
<dbReference type="SMART" id="SM00220">
    <property type="entry name" value="S_TKc"/>
    <property type="match status" value="1"/>
</dbReference>
<dbReference type="Gene3D" id="3.30.200.20">
    <property type="entry name" value="Phosphorylase Kinase, domain 1"/>
    <property type="match status" value="1"/>
</dbReference>